<evidence type="ECO:0000256" key="5">
    <source>
        <dbReference type="HAMAP-Rule" id="MF_02070"/>
    </source>
</evidence>
<comment type="catalytic activity">
    <reaction evidence="5">
        <text>UDP-N-acetyl-alpha-D-mannosamine + N-acetyl-alpha-D-glucosaminyl-di-trans,octa-cis-undecaprenyl diphosphate = N-acetyl-beta-D-mannosaminyl-(1-&gt;4)-N-acetyl-alpha-D-glucosaminyl di-trans,octa-cis-undecaprenyl diphosphate + UDP + H(+)</text>
        <dbReference type="Rhea" id="RHEA:16053"/>
        <dbReference type="ChEBI" id="CHEBI:15378"/>
        <dbReference type="ChEBI" id="CHEBI:58223"/>
        <dbReference type="ChEBI" id="CHEBI:62959"/>
        <dbReference type="ChEBI" id="CHEBI:68623"/>
        <dbReference type="ChEBI" id="CHEBI:132210"/>
        <dbReference type="EC" id="2.4.1.187"/>
    </reaction>
</comment>
<keyword evidence="2 5" id="KW-0808">Transferase</keyword>
<dbReference type="GO" id="GO:0047244">
    <property type="term" value="F:N-acetylglucosaminyldiphosphoundecaprenol N-acetyl-beta-D-mannosaminyltransferase activity"/>
    <property type="evidence" value="ECO:0007669"/>
    <property type="project" value="UniProtKB-UniRule"/>
</dbReference>
<evidence type="ECO:0000313" key="7">
    <source>
        <dbReference type="Proteomes" id="UP000184088"/>
    </source>
</evidence>
<dbReference type="GO" id="GO:0019350">
    <property type="term" value="P:teichoic acid biosynthetic process"/>
    <property type="evidence" value="ECO:0007669"/>
    <property type="project" value="UniProtKB-UniRule"/>
</dbReference>
<evidence type="ECO:0000256" key="2">
    <source>
        <dbReference type="ARBA" id="ARBA00022679"/>
    </source>
</evidence>
<sequence length="252" mass="28904">MIENKRNLVNILGVPVDNIEMGEALDLIEKFILELDDIRCRVVYTPNPEMIMKAQEDKELMEILNDSDLNVPDGIGVVIASRLLNQPLKARVAGYDLMMEIIKLCHKKGYSICFLGGSPGVAEEAKRRIQEQFKGIKVTGAYHGYYPPDYEEVLLQEINIKAPDVLFVGMGVPKQEKWIQKYKGELYSGVCMAVGGSIDVLAGKVKRAPKIFQRLGLEWLYRLITQPWRYKRMLALPRFMMRILNERKRVMK</sequence>
<comment type="similarity">
    <text evidence="5">Belongs to the glycosyltransferase 26 family. TagA/TarA subfamily.</text>
</comment>
<dbReference type="PANTHER" id="PTHR34136:SF1">
    <property type="entry name" value="UDP-N-ACETYL-D-MANNOSAMINURONIC ACID TRANSFERASE"/>
    <property type="match status" value="1"/>
</dbReference>
<dbReference type="UniPathway" id="UPA00632"/>
<dbReference type="EMBL" id="FQVH01000044">
    <property type="protein sequence ID" value="SHF77844.1"/>
    <property type="molecule type" value="Genomic_DNA"/>
</dbReference>
<reference evidence="6 7" key="1">
    <citation type="submission" date="2016-11" db="EMBL/GenBank/DDBJ databases">
        <authorList>
            <person name="Jaros S."/>
            <person name="Januszkiewicz K."/>
            <person name="Wedrychowicz H."/>
        </authorList>
    </citation>
    <scope>NUCLEOTIDE SEQUENCE [LARGE SCALE GENOMIC DNA]</scope>
    <source>
        <strain evidence="6 7">DSM 17918</strain>
    </source>
</reference>
<proteinExistence type="inferred from homology"/>
<evidence type="ECO:0000256" key="3">
    <source>
        <dbReference type="ARBA" id="ARBA00022944"/>
    </source>
</evidence>
<protein>
    <recommendedName>
        <fullName evidence="5">N-acetylglucosaminyldiphosphoundecaprenol N-acetyl-beta-D-mannosaminyltransferase</fullName>
        <ecNumber evidence="5">2.4.1.187</ecNumber>
    </recommendedName>
    <alternativeName>
        <fullName evidence="5">N-acetylmannosaminyltransferase</fullName>
    </alternativeName>
    <alternativeName>
        <fullName evidence="5">UDP-N-acetylmannosamine transferase</fullName>
    </alternativeName>
    <alternativeName>
        <fullName evidence="5">UDP-N-acetylmannosamine:N-acetylglucosaminyl pyrophosphorylundecaprenol N-acetylmannosaminyltransferase</fullName>
    </alternativeName>
</protein>
<comment type="function">
    <text evidence="5">Catalyzes the conversion of GlcNAc-PP-undecaprenol into ManNAc-GlcNAc-PP-undecaprenol, the first committed lipid intermediate in the de novo synthesis of teichoic acid.</text>
</comment>
<comment type="pathway">
    <text evidence="5">Cell wall biogenesis; teichoic acid biosynthesis.</text>
</comment>
<dbReference type="PANTHER" id="PTHR34136">
    <property type="match status" value="1"/>
</dbReference>
<name>A0A1M5EFC8_9THEO</name>
<dbReference type="CDD" id="cd06533">
    <property type="entry name" value="Glyco_transf_WecG_TagA"/>
    <property type="match status" value="1"/>
</dbReference>
<dbReference type="InterPro" id="IPR004629">
    <property type="entry name" value="WecG_TagA_CpsF"/>
</dbReference>
<keyword evidence="7" id="KW-1185">Reference proteome</keyword>
<dbReference type="InterPro" id="IPR034714">
    <property type="entry name" value="TagA_TarA"/>
</dbReference>
<accession>A0A1M5EFC8</accession>
<keyword evidence="1 5" id="KW-0328">Glycosyltransferase</keyword>
<evidence type="ECO:0000256" key="1">
    <source>
        <dbReference type="ARBA" id="ARBA00022676"/>
    </source>
</evidence>
<dbReference type="NCBIfam" id="TIGR00696">
    <property type="entry name" value="wecG_tagA_cpsF"/>
    <property type="match status" value="1"/>
</dbReference>
<dbReference type="GO" id="GO:0071555">
    <property type="term" value="P:cell wall organization"/>
    <property type="evidence" value="ECO:0007669"/>
    <property type="project" value="UniProtKB-KW"/>
</dbReference>
<dbReference type="Pfam" id="PF03808">
    <property type="entry name" value="Glyco_tran_WecG"/>
    <property type="match status" value="1"/>
</dbReference>
<dbReference type="EC" id="2.4.1.187" evidence="5"/>
<dbReference type="AlphaFoldDB" id="A0A1M5EFC8"/>
<organism evidence="6 7">
    <name type="scientific">Caldanaerobius fijiensis DSM 17918</name>
    <dbReference type="NCBI Taxonomy" id="1121256"/>
    <lineage>
        <taxon>Bacteria</taxon>
        <taxon>Bacillati</taxon>
        <taxon>Bacillota</taxon>
        <taxon>Clostridia</taxon>
        <taxon>Thermoanaerobacterales</taxon>
        <taxon>Thermoanaerobacteraceae</taxon>
        <taxon>Caldanaerobius</taxon>
    </lineage>
</organism>
<evidence type="ECO:0000313" key="6">
    <source>
        <dbReference type="EMBL" id="SHF77844.1"/>
    </source>
</evidence>
<dbReference type="RefSeq" id="WP_073346135.1">
    <property type="nucleotide sequence ID" value="NZ_FQVH01000044.1"/>
</dbReference>
<gene>
    <name evidence="6" type="ORF">SAMN02746089_02537</name>
</gene>
<dbReference type="Proteomes" id="UP000184088">
    <property type="component" value="Unassembled WGS sequence"/>
</dbReference>
<dbReference type="STRING" id="1121256.SAMN02746089_02537"/>
<keyword evidence="3 5" id="KW-0777">Teichoic acid biosynthesis</keyword>
<keyword evidence="4 5" id="KW-0961">Cell wall biogenesis/degradation</keyword>
<dbReference type="OrthoDB" id="9771846at2"/>
<evidence type="ECO:0000256" key="4">
    <source>
        <dbReference type="ARBA" id="ARBA00023316"/>
    </source>
</evidence>
<dbReference type="HAMAP" id="MF_02070">
    <property type="entry name" value="TagA_TarA"/>
    <property type="match status" value="1"/>
</dbReference>